<proteinExistence type="predicted"/>
<organism evidence="1 2">
    <name type="scientific">Protopolystoma xenopodis</name>
    <dbReference type="NCBI Taxonomy" id="117903"/>
    <lineage>
        <taxon>Eukaryota</taxon>
        <taxon>Metazoa</taxon>
        <taxon>Spiralia</taxon>
        <taxon>Lophotrochozoa</taxon>
        <taxon>Platyhelminthes</taxon>
        <taxon>Monogenea</taxon>
        <taxon>Polyopisthocotylea</taxon>
        <taxon>Polystomatidea</taxon>
        <taxon>Polystomatidae</taxon>
        <taxon>Protopolystoma</taxon>
    </lineage>
</organism>
<keyword evidence="2" id="KW-1185">Reference proteome</keyword>
<dbReference type="Proteomes" id="UP000784294">
    <property type="component" value="Unassembled WGS sequence"/>
</dbReference>
<reference evidence="1" key="1">
    <citation type="submission" date="2018-11" db="EMBL/GenBank/DDBJ databases">
        <authorList>
            <consortium name="Pathogen Informatics"/>
        </authorList>
    </citation>
    <scope>NUCLEOTIDE SEQUENCE</scope>
</reference>
<comment type="caution">
    <text evidence="1">The sequence shown here is derived from an EMBL/GenBank/DDBJ whole genome shotgun (WGS) entry which is preliminary data.</text>
</comment>
<sequence>MPSKRASNLQTQEGAAAHSGCIQATGNSARMAGVCFAGQPCIGKDSHQTSTSGYIARPMPCTITDATEGRPDLRPQEMAPFVDGSSIRRSTSGRIPATCPRSSAMIAASSAPHLPLAYTNTHGANKSGTCPQPSQACLAYSQGQEEMCRACGYYNTGNKNSQGPHPVGLRMRLLRFAGMLICNLCAEIQAYAIFE</sequence>
<dbReference type="AlphaFoldDB" id="A0A448XK00"/>
<name>A0A448XK00_9PLAT</name>
<evidence type="ECO:0000313" key="2">
    <source>
        <dbReference type="Proteomes" id="UP000784294"/>
    </source>
</evidence>
<accession>A0A448XK00</accession>
<dbReference type="EMBL" id="CAAALY010257925">
    <property type="protein sequence ID" value="VEL38435.1"/>
    <property type="molecule type" value="Genomic_DNA"/>
</dbReference>
<evidence type="ECO:0000313" key="1">
    <source>
        <dbReference type="EMBL" id="VEL38435.1"/>
    </source>
</evidence>
<gene>
    <name evidence="1" type="ORF">PXEA_LOCUS31875</name>
</gene>
<protein>
    <submittedName>
        <fullName evidence="1">Uncharacterized protein</fullName>
    </submittedName>
</protein>